<reference evidence="1" key="1">
    <citation type="submission" date="2021-12" db="EMBL/GenBank/DDBJ databases">
        <title>Enterovibrio ZSDZ35 sp. nov. and Enterovibrio ZSDZ42 sp. nov., isolated from coastal seawater in Qingdao.</title>
        <authorList>
            <person name="Zhang P."/>
        </authorList>
    </citation>
    <scope>NUCLEOTIDE SEQUENCE</scope>
    <source>
        <strain evidence="1">ZSDZ42</strain>
    </source>
</reference>
<sequence length="177" mass="20462">MKENSFYSVQEFPSILKDDNGLCLYGFELDKDNIIYAFVKFISTNNELASGWFDLTQIVGTDFLCDLPSEFSRWNTYLIYVVKENVSQELKSTIEGNKIFVRKMIIEKVNDNIDIIKSLNTKLLGFDIDRTKKVDDDEHLSLSDISEKIISKSYSSFTKNERNHFISTILLGNNNEN</sequence>
<dbReference type="RefSeq" id="WP_274163156.1">
    <property type="nucleotide sequence ID" value="NZ_JAJUBC010000003.1"/>
</dbReference>
<dbReference type="InterPro" id="IPR046905">
    <property type="entry name" value="ABC-3C_MC1"/>
</dbReference>
<name>A0ABT5QW55_9GAMM</name>
<dbReference type="EMBL" id="JAJUBC010000003">
    <property type="protein sequence ID" value="MDD1792243.1"/>
    <property type="molecule type" value="Genomic_DNA"/>
</dbReference>
<dbReference type="Proteomes" id="UP001149400">
    <property type="component" value="Unassembled WGS sequence"/>
</dbReference>
<dbReference type="Pfam" id="PF20289">
    <property type="entry name" value="MComp1"/>
    <property type="match status" value="1"/>
</dbReference>
<accession>A0ABT5QW55</accession>
<proteinExistence type="predicted"/>
<organism evidence="1 2">
    <name type="scientific">Enterovibrio gelatinilyticus</name>
    <dbReference type="NCBI Taxonomy" id="2899819"/>
    <lineage>
        <taxon>Bacteria</taxon>
        <taxon>Pseudomonadati</taxon>
        <taxon>Pseudomonadota</taxon>
        <taxon>Gammaproteobacteria</taxon>
        <taxon>Vibrionales</taxon>
        <taxon>Vibrionaceae</taxon>
        <taxon>Enterovibrio</taxon>
    </lineage>
</organism>
<evidence type="ECO:0000313" key="2">
    <source>
        <dbReference type="Proteomes" id="UP001149400"/>
    </source>
</evidence>
<keyword evidence="2" id="KW-1185">Reference proteome</keyword>
<gene>
    <name evidence="1" type="ORF">LRP50_03785</name>
</gene>
<evidence type="ECO:0000313" key="1">
    <source>
        <dbReference type="EMBL" id="MDD1792243.1"/>
    </source>
</evidence>
<protein>
    <submittedName>
        <fullName evidence="1">Uncharacterized protein</fullName>
    </submittedName>
</protein>
<comment type="caution">
    <text evidence="1">The sequence shown here is derived from an EMBL/GenBank/DDBJ whole genome shotgun (WGS) entry which is preliminary data.</text>
</comment>